<reference evidence="1 2" key="1">
    <citation type="submission" date="2019-06" db="EMBL/GenBank/DDBJ databases">
        <title>A chromosomal-level reference genome of Carpinus fangiana (Coryloideae, Betulaceae).</title>
        <authorList>
            <person name="Yang X."/>
            <person name="Wang Z."/>
            <person name="Zhang L."/>
            <person name="Hao G."/>
            <person name="Liu J."/>
            <person name="Yang Y."/>
        </authorList>
    </citation>
    <scope>NUCLEOTIDE SEQUENCE [LARGE SCALE GENOMIC DNA]</scope>
    <source>
        <strain evidence="1">Cfa_2016G</strain>
        <tissue evidence="1">Leaf</tissue>
    </source>
</reference>
<dbReference type="Proteomes" id="UP000327013">
    <property type="component" value="Unassembled WGS sequence"/>
</dbReference>
<protein>
    <submittedName>
        <fullName evidence="1">Uncharacterized protein</fullName>
    </submittedName>
</protein>
<evidence type="ECO:0000313" key="1">
    <source>
        <dbReference type="EMBL" id="KAB8606220.1"/>
    </source>
</evidence>
<dbReference type="EMBL" id="VIBQ01000072">
    <property type="protein sequence ID" value="KAB8606220.1"/>
    <property type="molecule type" value="Genomic_DNA"/>
</dbReference>
<evidence type="ECO:0000313" key="2">
    <source>
        <dbReference type="Proteomes" id="UP000327013"/>
    </source>
</evidence>
<comment type="caution">
    <text evidence="1">The sequence shown here is derived from an EMBL/GenBank/DDBJ whole genome shotgun (WGS) entry which is preliminary data.</text>
</comment>
<keyword evidence="2" id="KW-1185">Reference proteome</keyword>
<accession>A0A5N6L2S2</accession>
<sequence>MLAQGYRILHRGVIEILLEVMARSYPFQSLLWSCFSSRKLSASTRVCIMPSPGKDRHIFVKAQSLSRPQLSDNVGREVLTGQVVQVSTDKLQICKKAFSMGSHALLRPTYCATASKEEAIAGIAITVTHVTASPGMNTISKVMTAYPDPFEMIVLPYKTAQCQQNAWTDPTQRSKQPPAVTLVENQCYTTPYRFSSLFTSVDDYQLWRLNSTGGGGGCQIFYFEAPSCSGTAMNVNGGSPIPFCGAPGCSSVEPDEVASMLVTCGTADEGVTGSVQESHIHGR</sequence>
<dbReference type="AlphaFoldDB" id="A0A5N6L2S2"/>
<gene>
    <name evidence="1" type="ORF">FH972_025851</name>
</gene>
<organism evidence="1 2">
    <name type="scientific">Carpinus fangiana</name>
    <dbReference type="NCBI Taxonomy" id="176857"/>
    <lineage>
        <taxon>Eukaryota</taxon>
        <taxon>Viridiplantae</taxon>
        <taxon>Streptophyta</taxon>
        <taxon>Embryophyta</taxon>
        <taxon>Tracheophyta</taxon>
        <taxon>Spermatophyta</taxon>
        <taxon>Magnoliopsida</taxon>
        <taxon>eudicotyledons</taxon>
        <taxon>Gunneridae</taxon>
        <taxon>Pentapetalae</taxon>
        <taxon>rosids</taxon>
        <taxon>fabids</taxon>
        <taxon>Fagales</taxon>
        <taxon>Betulaceae</taxon>
        <taxon>Carpinus</taxon>
    </lineage>
</organism>
<name>A0A5N6L2S2_9ROSI</name>
<proteinExistence type="predicted"/>